<proteinExistence type="predicted"/>
<organism evidence="1 2">
    <name type="scientific">Pyrenophora seminiperda CCB06</name>
    <dbReference type="NCBI Taxonomy" id="1302712"/>
    <lineage>
        <taxon>Eukaryota</taxon>
        <taxon>Fungi</taxon>
        <taxon>Dikarya</taxon>
        <taxon>Ascomycota</taxon>
        <taxon>Pezizomycotina</taxon>
        <taxon>Dothideomycetes</taxon>
        <taxon>Pleosporomycetidae</taxon>
        <taxon>Pleosporales</taxon>
        <taxon>Pleosporineae</taxon>
        <taxon>Pleosporaceae</taxon>
        <taxon>Pyrenophora</taxon>
    </lineage>
</organism>
<protein>
    <submittedName>
        <fullName evidence="1">Uncharacterized protein</fullName>
    </submittedName>
</protein>
<evidence type="ECO:0000313" key="1">
    <source>
        <dbReference type="EMBL" id="RMZ73058.1"/>
    </source>
</evidence>
<dbReference type="Proteomes" id="UP000265663">
    <property type="component" value="Unassembled WGS sequence"/>
</dbReference>
<keyword evidence="2" id="KW-1185">Reference proteome</keyword>
<accession>A0A3M7MF09</accession>
<dbReference type="AlphaFoldDB" id="A0A3M7MF09"/>
<gene>
    <name evidence="1" type="ORF">GMOD_00009568</name>
</gene>
<name>A0A3M7MF09_9PLEO</name>
<sequence length="353" mass="39742">MLFLGETFNLLPKLRKHRAGRYRVSVRAALFETRVKYGRTSYITGLYNERVDESILVKACDEPYDHIIVWLDRIGITAVEFLPQGVSLATRSGSPWMYAVIALDDHVEIKSKPGPLPNIRVRKGYDDVLVRYVPLRDTCGISVAFGAGAVLAVVSHTQRDQNNPVYAEMGEYAIWMHCPLAADEVILAVWSLLPKGTDLKTYGLVIKTQRKMVWLSPLITADLYQLLEATQIANDSIQAFYYSDPSKAYNHVVGTIPTTHASSGQQEIPTLPNSPSYQTAAPGDLGMCVQDWHYSDAPLTGVNRVRLCMEGEYCIGLLLQYDKYDRTVGQFRYDKDIFDYLFKPAYVALKQVL</sequence>
<dbReference type="EMBL" id="KE747838">
    <property type="protein sequence ID" value="RMZ73058.1"/>
    <property type="molecule type" value="Genomic_DNA"/>
</dbReference>
<reference evidence="1 2" key="1">
    <citation type="journal article" date="2014" name="PLoS ONE">
        <title>De novo Genome Assembly of the Fungal Plant Pathogen Pyrenophora semeniperda.</title>
        <authorList>
            <person name="Soliai M.M."/>
            <person name="Meyer S.E."/>
            <person name="Udall J.A."/>
            <person name="Elzinga D.E."/>
            <person name="Hermansen R.A."/>
            <person name="Bodily P.M."/>
            <person name="Hart A.A."/>
            <person name="Coleman C.E."/>
        </authorList>
    </citation>
    <scope>NUCLEOTIDE SEQUENCE [LARGE SCALE GENOMIC DNA]</scope>
    <source>
        <strain evidence="1 2">CCB06</strain>
        <tissue evidence="1">Mycelium</tissue>
    </source>
</reference>
<dbReference type="OrthoDB" id="3688094at2759"/>
<evidence type="ECO:0000313" key="2">
    <source>
        <dbReference type="Proteomes" id="UP000265663"/>
    </source>
</evidence>